<protein>
    <submittedName>
        <fullName evidence="3">Discoidin domain-containing protein</fullName>
    </submittedName>
</protein>
<dbReference type="PANTHER" id="PTHR46182">
    <property type="entry name" value="FI19480P1"/>
    <property type="match status" value="1"/>
</dbReference>
<dbReference type="Pfam" id="PF22352">
    <property type="entry name" value="K319L-like_PKD"/>
    <property type="match status" value="1"/>
</dbReference>
<evidence type="ECO:0000259" key="2">
    <source>
        <dbReference type="PROSITE" id="PS50022"/>
    </source>
</evidence>
<gene>
    <name evidence="3" type="ORF">JY572_32955</name>
</gene>
<name>A0ABX7N324_9BACT</name>
<dbReference type="SUPFAM" id="SSF53474">
    <property type="entry name" value="alpha/beta-Hydrolases"/>
    <property type="match status" value="1"/>
</dbReference>
<dbReference type="PROSITE" id="PS51257">
    <property type="entry name" value="PROKAR_LIPOPROTEIN"/>
    <property type="match status" value="1"/>
</dbReference>
<reference evidence="3 4" key="1">
    <citation type="submission" date="2021-02" db="EMBL/GenBank/DDBJ databases">
        <title>De Novo genome assembly of isolated myxobacteria.</title>
        <authorList>
            <person name="Stevens D.C."/>
        </authorList>
    </citation>
    <scope>NUCLEOTIDE SEQUENCE [LARGE SCALE GENOMIC DNA]</scope>
    <source>
        <strain evidence="3 4">SCHIC003</strain>
    </source>
</reference>
<dbReference type="Gene3D" id="2.60.40.10">
    <property type="entry name" value="Immunoglobulins"/>
    <property type="match status" value="1"/>
</dbReference>
<dbReference type="SUPFAM" id="SSF49785">
    <property type="entry name" value="Galactose-binding domain-like"/>
    <property type="match status" value="2"/>
</dbReference>
<dbReference type="InterPro" id="IPR013783">
    <property type="entry name" value="Ig-like_fold"/>
</dbReference>
<feature type="signal peptide" evidence="1">
    <location>
        <begin position="1"/>
        <end position="25"/>
    </location>
</feature>
<dbReference type="InterPro" id="IPR000421">
    <property type="entry name" value="FA58C"/>
</dbReference>
<dbReference type="InterPro" id="IPR035986">
    <property type="entry name" value="PKD_dom_sf"/>
</dbReference>
<sequence>MQRLSSRLGALAACVLMGCGTPAPTDSTPLAAAQGAGLDTLVNVTLNKPATASVSQDPFRPEYAVDGNITLDDSRWCPGIYNPTRLLDIDLQGTFDLVRMELYTGYRDIRPIKSYELFYDDGTGWKPLPGASQTNNASIEVFTTFSQTVTAKKVRFSCTDTLADNCRLKELWIFGTPHEGQTNIPPVVNAGPDRALTLPVTSVSLAGSATDADGVVSSLLWTQVSGPVATLASTTTATLSVAGLSVGTSVFRLTATDDAGAASFDDVSVTVAPVPDVLTNVALNKPAVAGTSSASYPAPLAVDGSLTTRWESAYAFMTHNYLDVDLQGMHEVSSAELHMSISATSAFAMPAFELQAWNGGCWKTIPGTVVEGNPLTNTLKTLTFTAPVLTDKVRVVCKDKPYCRLRELKLMGKPSALAPTGPTTCAAGQQTVVRNLRYDYALFLPAQYNDDRTTTWPVIIALHGVGGNTLTADHTAVLANPEGLARQFSSASFRAAMKAIVISPNQRMPFVTNGDAWFNNASVLALLDDVKRDYRVDLDRVYLTGLSGGANTGFEMLLASTAEFAAFVPVAITHIYTTNPNLCGLKTLPIWGFQGGLDDPTRLTSIKTKLDTECGPGLSAMRDVTVYPNAGHGTATWDTAYATLPLYDWLLQQRISQRP</sequence>
<dbReference type="Pfam" id="PF00754">
    <property type="entry name" value="F5_F8_type_C"/>
    <property type="match status" value="2"/>
</dbReference>
<evidence type="ECO:0000256" key="1">
    <source>
        <dbReference type="SAM" id="SignalP"/>
    </source>
</evidence>
<feature type="domain" description="F5/8 type C" evidence="2">
    <location>
        <begin position="270"/>
        <end position="413"/>
    </location>
</feature>
<dbReference type="PROSITE" id="PS50022">
    <property type="entry name" value="FA58C_3"/>
    <property type="match status" value="2"/>
</dbReference>
<dbReference type="InterPro" id="IPR029865">
    <property type="entry name" value="KIAA0319-like"/>
</dbReference>
<dbReference type="PANTHER" id="PTHR46182:SF2">
    <property type="entry name" value="FI19480P1"/>
    <property type="match status" value="1"/>
</dbReference>
<evidence type="ECO:0000313" key="3">
    <source>
        <dbReference type="EMBL" id="QSQ13115.1"/>
    </source>
</evidence>
<proteinExistence type="predicted"/>
<dbReference type="RefSeq" id="WP_206714820.1">
    <property type="nucleotide sequence ID" value="NZ_CP071091.1"/>
</dbReference>
<accession>A0ABX7N324</accession>
<dbReference type="InterPro" id="IPR008979">
    <property type="entry name" value="Galactose-bd-like_sf"/>
</dbReference>
<keyword evidence="1" id="KW-0732">Signal</keyword>
<feature type="chain" id="PRO_5046248106" evidence="1">
    <location>
        <begin position="26"/>
        <end position="659"/>
    </location>
</feature>
<dbReference type="EMBL" id="CP071091">
    <property type="protein sequence ID" value="QSQ13115.1"/>
    <property type="molecule type" value="Genomic_DNA"/>
</dbReference>
<evidence type="ECO:0000313" key="4">
    <source>
        <dbReference type="Proteomes" id="UP000663090"/>
    </source>
</evidence>
<organism evidence="3 4">
    <name type="scientific">Myxococcus landrumensis</name>
    <dbReference type="NCBI Taxonomy" id="2813577"/>
    <lineage>
        <taxon>Bacteria</taxon>
        <taxon>Pseudomonadati</taxon>
        <taxon>Myxococcota</taxon>
        <taxon>Myxococcia</taxon>
        <taxon>Myxococcales</taxon>
        <taxon>Cystobacterineae</taxon>
        <taxon>Myxococcaceae</taxon>
        <taxon>Myxococcus</taxon>
    </lineage>
</organism>
<dbReference type="SUPFAM" id="SSF49299">
    <property type="entry name" value="PKD domain"/>
    <property type="match status" value="1"/>
</dbReference>
<dbReference type="Gene3D" id="2.60.120.260">
    <property type="entry name" value="Galactose-binding domain-like"/>
    <property type="match status" value="2"/>
</dbReference>
<dbReference type="Gene3D" id="3.40.50.1820">
    <property type="entry name" value="alpha/beta hydrolase"/>
    <property type="match status" value="1"/>
</dbReference>
<dbReference type="InterPro" id="IPR029058">
    <property type="entry name" value="AB_hydrolase_fold"/>
</dbReference>
<dbReference type="Proteomes" id="UP000663090">
    <property type="component" value="Chromosome"/>
</dbReference>
<keyword evidence="4" id="KW-1185">Reference proteome</keyword>
<feature type="domain" description="F5/8 type C" evidence="2">
    <location>
        <begin position="31"/>
        <end position="176"/>
    </location>
</feature>